<gene>
    <name evidence="2" type="ORF">GCM10010124_32680</name>
</gene>
<comment type="caution">
    <text evidence="2">The sequence shown here is derived from an EMBL/GenBank/DDBJ whole genome shotgun (WGS) entry which is preliminary data.</text>
</comment>
<dbReference type="AlphaFoldDB" id="A0A8J3BVH7"/>
<reference evidence="2" key="1">
    <citation type="journal article" date="2014" name="Int. J. Syst. Evol. Microbiol.">
        <title>Complete genome sequence of Corynebacterium casei LMG S-19264T (=DSM 44701T), isolated from a smear-ripened cheese.</title>
        <authorList>
            <consortium name="US DOE Joint Genome Institute (JGI-PGF)"/>
            <person name="Walter F."/>
            <person name="Albersmeier A."/>
            <person name="Kalinowski J."/>
            <person name="Ruckert C."/>
        </authorList>
    </citation>
    <scope>NUCLEOTIDE SEQUENCE</scope>
    <source>
        <strain evidence="2">JCM 3091</strain>
    </source>
</reference>
<evidence type="ECO:0000313" key="3">
    <source>
        <dbReference type="Proteomes" id="UP000662200"/>
    </source>
</evidence>
<reference evidence="2" key="2">
    <citation type="submission" date="2020-09" db="EMBL/GenBank/DDBJ databases">
        <authorList>
            <person name="Sun Q."/>
            <person name="Ohkuma M."/>
        </authorList>
    </citation>
    <scope>NUCLEOTIDE SEQUENCE</scope>
    <source>
        <strain evidence="2">JCM 3091</strain>
    </source>
</reference>
<evidence type="ECO:0000256" key="1">
    <source>
        <dbReference type="SAM" id="MobiDB-lite"/>
    </source>
</evidence>
<name>A0A8J3BVH7_9ACTN</name>
<proteinExistence type="predicted"/>
<dbReference type="EMBL" id="BMQC01000012">
    <property type="protein sequence ID" value="GGK37385.1"/>
    <property type="molecule type" value="Genomic_DNA"/>
</dbReference>
<keyword evidence="3" id="KW-1185">Reference proteome</keyword>
<feature type="region of interest" description="Disordered" evidence="1">
    <location>
        <begin position="54"/>
        <end position="77"/>
    </location>
</feature>
<dbReference type="Proteomes" id="UP000662200">
    <property type="component" value="Unassembled WGS sequence"/>
</dbReference>
<organism evidence="2 3">
    <name type="scientific">Pilimelia terevasa</name>
    <dbReference type="NCBI Taxonomy" id="53372"/>
    <lineage>
        <taxon>Bacteria</taxon>
        <taxon>Bacillati</taxon>
        <taxon>Actinomycetota</taxon>
        <taxon>Actinomycetes</taxon>
        <taxon>Micromonosporales</taxon>
        <taxon>Micromonosporaceae</taxon>
        <taxon>Pilimelia</taxon>
    </lineage>
</organism>
<evidence type="ECO:0000313" key="2">
    <source>
        <dbReference type="EMBL" id="GGK37385.1"/>
    </source>
</evidence>
<protein>
    <submittedName>
        <fullName evidence="2">Uncharacterized protein</fullName>
    </submittedName>
</protein>
<sequence>MVGLQENVVAQALFLSDLQPSACPDAAAVWGAVERALARYGSEGCGPAVAGEYGSGASRRRRGCGGRGGWSPTAGRWPPERVPVSASACLVGLALSRVP</sequence>
<accession>A0A8J3BVH7</accession>